<organism evidence="1 2">
    <name type="scientific">Sphingomonas immobilis</name>
    <dbReference type="NCBI Taxonomy" id="3063997"/>
    <lineage>
        <taxon>Bacteria</taxon>
        <taxon>Pseudomonadati</taxon>
        <taxon>Pseudomonadota</taxon>
        <taxon>Alphaproteobacteria</taxon>
        <taxon>Sphingomonadales</taxon>
        <taxon>Sphingomonadaceae</taxon>
        <taxon>Sphingomonas</taxon>
    </lineage>
</organism>
<keyword evidence="1" id="KW-0808">Transferase</keyword>
<dbReference type="GO" id="GO:0008168">
    <property type="term" value="F:methyltransferase activity"/>
    <property type="evidence" value="ECO:0007669"/>
    <property type="project" value="UniProtKB-KW"/>
</dbReference>
<evidence type="ECO:0000313" key="1">
    <source>
        <dbReference type="EMBL" id="MDO7841328.1"/>
    </source>
</evidence>
<evidence type="ECO:0000313" key="2">
    <source>
        <dbReference type="Proteomes" id="UP001176468"/>
    </source>
</evidence>
<accession>A0ABT8ZUT0</accession>
<gene>
    <name evidence="1" type="ORF">Q5H94_03245</name>
</gene>
<dbReference type="Gene3D" id="3.40.50.150">
    <property type="entry name" value="Vaccinia Virus protein VP39"/>
    <property type="match status" value="1"/>
</dbReference>
<keyword evidence="2" id="KW-1185">Reference proteome</keyword>
<dbReference type="SUPFAM" id="SSF53335">
    <property type="entry name" value="S-adenosyl-L-methionine-dependent methyltransferases"/>
    <property type="match status" value="1"/>
</dbReference>
<sequence length="204" mass="22571">MPSSTSAVRAPFQTPYAQPSQGWAFLQGFLRNPVMVGAVTQSSRRLVARMLAPIDWSATKLIVEYGPGVGTFTQTILDKLPEGATLIAIDTNYDFVRHLRRTIQDRRFLAVCGSAADVRAIIGRQGFEKADYVVSGLPFSTLPPGVGDTITAATHSVLRKGGGFLAYNYTTRVGDCMKRAFTRIDHAMEWWNVPPAQLYWAWKD</sequence>
<dbReference type="RefSeq" id="WP_304559796.1">
    <property type="nucleotide sequence ID" value="NZ_JAUQSZ010000002.1"/>
</dbReference>
<protein>
    <submittedName>
        <fullName evidence="1">Methyltransferase</fullName>
    </submittedName>
</protein>
<reference evidence="1" key="1">
    <citation type="submission" date="2023-07" db="EMBL/GenBank/DDBJ databases">
        <authorList>
            <person name="Kim M.K."/>
        </authorList>
    </citation>
    <scope>NUCLEOTIDE SEQUENCE</scope>
    <source>
        <strain evidence="1">CA1-15</strain>
    </source>
</reference>
<dbReference type="Proteomes" id="UP001176468">
    <property type="component" value="Unassembled WGS sequence"/>
</dbReference>
<proteinExistence type="predicted"/>
<dbReference type="EMBL" id="JAUQSZ010000002">
    <property type="protein sequence ID" value="MDO7841328.1"/>
    <property type="molecule type" value="Genomic_DNA"/>
</dbReference>
<dbReference type="InterPro" id="IPR029063">
    <property type="entry name" value="SAM-dependent_MTases_sf"/>
</dbReference>
<dbReference type="GO" id="GO:0032259">
    <property type="term" value="P:methylation"/>
    <property type="evidence" value="ECO:0007669"/>
    <property type="project" value="UniProtKB-KW"/>
</dbReference>
<keyword evidence="1" id="KW-0489">Methyltransferase</keyword>
<comment type="caution">
    <text evidence="1">The sequence shown here is derived from an EMBL/GenBank/DDBJ whole genome shotgun (WGS) entry which is preliminary data.</text>
</comment>
<name>A0ABT8ZUT0_9SPHN</name>